<comment type="caution">
    <text evidence="1">The sequence shown here is derived from an EMBL/GenBank/DDBJ whole genome shotgun (WGS) entry which is preliminary data.</text>
</comment>
<keyword evidence="2" id="KW-1185">Reference proteome</keyword>
<dbReference type="Proteomes" id="UP000660024">
    <property type="component" value="Unassembled WGS sequence"/>
</dbReference>
<dbReference type="RefSeq" id="WP_200587689.1">
    <property type="nucleotide sequence ID" value="NZ_JAEHFY010000024.1"/>
</dbReference>
<proteinExistence type="predicted"/>
<dbReference type="Gene3D" id="3.30.2310.20">
    <property type="entry name" value="RelE-like"/>
    <property type="match status" value="1"/>
</dbReference>
<organism evidence="1 2">
    <name type="scientific">Pedobacter segetis</name>
    <dbReference type="NCBI Taxonomy" id="2793069"/>
    <lineage>
        <taxon>Bacteria</taxon>
        <taxon>Pseudomonadati</taxon>
        <taxon>Bacteroidota</taxon>
        <taxon>Sphingobacteriia</taxon>
        <taxon>Sphingobacteriales</taxon>
        <taxon>Sphingobacteriaceae</taxon>
        <taxon>Pedobacter</taxon>
    </lineage>
</organism>
<gene>
    <name evidence="1" type="ORF">I5M32_14645</name>
</gene>
<protein>
    <submittedName>
        <fullName evidence="1">Uncharacterized protein</fullName>
    </submittedName>
</protein>
<sequence length="86" mass="10307">MNGYAVKWSPKSKISYFSILEYLDEKWTFKELEAFVNRKEETIDHISKNHLLYPYSKESDAHKCVVVKQVSLFYRIKDNNIELLVF</sequence>
<reference evidence="1 2" key="1">
    <citation type="submission" date="2020-12" db="EMBL/GenBank/DDBJ databases">
        <title>Bacterial novel species Pedobacter sp. SD-b isolated from soil.</title>
        <authorList>
            <person name="Jung H.-Y."/>
        </authorList>
    </citation>
    <scope>NUCLEOTIDE SEQUENCE [LARGE SCALE GENOMIC DNA]</scope>
    <source>
        <strain evidence="1 2">SD-b</strain>
    </source>
</reference>
<accession>A0ABS1BPG5</accession>
<name>A0ABS1BPG5_9SPHI</name>
<dbReference type="EMBL" id="JAEHFY010000024">
    <property type="protein sequence ID" value="MBK0384204.1"/>
    <property type="molecule type" value="Genomic_DNA"/>
</dbReference>
<evidence type="ECO:0000313" key="2">
    <source>
        <dbReference type="Proteomes" id="UP000660024"/>
    </source>
</evidence>
<dbReference type="InterPro" id="IPR035093">
    <property type="entry name" value="RelE/ParE_toxin_dom_sf"/>
</dbReference>
<evidence type="ECO:0000313" key="1">
    <source>
        <dbReference type="EMBL" id="MBK0384204.1"/>
    </source>
</evidence>